<dbReference type="EMBL" id="LGRX02027229">
    <property type="protein sequence ID" value="KAK3249638.1"/>
    <property type="molecule type" value="Genomic_DNA"/>
</dbReference>
<dbReference type="Gene3D" id="2.60.200.20">
    <property type="match status" value="1"/>
</dbReference>
<comment type="similarity">
    <text evidence="1">Belongs to the CHFR family.</text>
</comment>
<dbReference type="GO" id="GO:0043161">
    <property type="term" value="P:proteasome-mediated ubiquitin-dependent protein catabolic process"/>
    <property type="evidence" value="ECO:0007669"/>
    <property type="project" value="TreeGrafter"/>
</dbReference>
<comment type="caution">
    <text evidence="9">The sequence shown here is derived from an EMBL/GenBank/DDBJ whole genome shotgun (WGS) entry which is preliminary data.</text>
</comment>
<dbReference type="SUPFAM" id="SSF57850">
    <property type="entry name" value="RING/U-box"/>
    <property type="match status" value="1"/>
</dbReference>
<sequence length="263" mass="29252">MFQLPTCDDDAQEVQSIIGRSVASNLRLPERHKPFMISRKHATITCLRANGRNVYTIVDNESTNGTFVEDVNIPSVGGRVLAGDEIVSFGGPRTCIDRDGLKFDNPYQFRFIISRGLAQVGSTSDAPVNCASTRCIDEILQCSVCHDAVVDAHVLPCSHNFCGECILKWHDTLKNKNQGTTCPNCRAPYAAEPTPNPSLDKLYELTVQPRMPLRERRSRDDRVAKSVRARNARDKKKMCKRLLRSALMSPDIVNLLVGRQAPA</sequence>
<dbReference type="GO" id="GO:0008270">
    <property type="term" value="F:zinc ion binding"/>
    <property type="evidence" value="ECO:0007669"/>
    <property type="project" value="UniProtKB-KW"/>
</dbReference>
<evidence type="ECO:0000259" key="8">
    <source>
        <dbReference type="PROSITE" id="PS50089"/>
    </source>
</evidence>
<feature type="domain" description="FHA" evidence="7">
    <location>
        <begin position="16"/>
        <end position="73"/>
    </location>
</feature>
<dbReference type="Gene3D" id="3.30.40.10">
    <property type="entry name" value="Zinc/RING finger domain, C3HC4 (zinc finger)"/>
    <property type="match status" value="1"/>
</dbReference>
<organism evidence="9 10">
    <name type="scientific">Cymbomonas tetramitiformis</name>
    <dbReference type="NCBI Taxonomy" id="36881"/>
    <lineage>
        <taxon>Eukaryota</taxon>
        <taxon>Viridiplantae</taxon>
        <taxon>Chlorophyta</taxon>
        <taxon>Pyramimonadophyceae</taxon>
        <taxon>Pyramimonadales</taxon>
        <taxon>Pyramimonadaceae</taxon>
        <taxon>Cymbomonas</taxon>
    </lineage>
</organism>
<dbReference type="PROSITE" id="PS00518">
    <property type="entry name" value="ZF_RING_1"/>
    <property type="match status" value="1"/>
</dbReference>
<dbReference type="InterPro" id="IPR017907">
    <property type="entry name" value="Znf_RING_CS"/>
</dbReference>
<evidence type="ECO:0000313" key="9">
    <source>
        <dbReference type="EMBL" id="KAK3249638.1"/>
    </source>
</evidence>
<keyword evidence="5" id="KW-0862">Zinc</keyword>
<dbReference type="InterPro" id="IPR000253">
    <property type="entry name" value="FHA_dom"/>
</dbReference>
<dbReference type="GO" id="GO:0005634">
    <property type="term" value="C:nucleus"/>
    <property type="evidence" value="ECO:0007669"/>
    <property type="project" value="TreeGrafter"/>
</dbReference>
<evidence type="ECO:0000256" key="3">
    <source>
        <dbReference type="ARBA" id="ARBA00022723"/>
    </source>
</evidence>
<evidence type="ECO:0000256" key="2">
    <source>
        <dbReference type="ARBA" id="ARBA00017908"/>
    </source>
</evidence>
<reference evidence="9 10" key="1">
    <citation type="journal article" date="2015" name="Genome Biol. Evol.">
        <title>Comparative Genomics of a Bacterivorous Green Alga Reveals Evolutionary Causalities and Consequences of Phago-Mixotrophic Mode of Nutrition.</title>
        <authorList>
            <person name="Burns J.A."/>
            <person name="Paasch A."/>
            <person name="Narechania A."/>
            <person name="Kim E."/>
        </authorList>
    </citation>
    <scope>NUCLEOTIDE SEQUENCE [LARGE SCALE GENOMIC DNA]</scope>
    <source>
        <strain evidence="9 10">PLY_AMNH</strain>
    </source>
</reference>
<accession>A0AAE0F2R0</accession>
<dbReference type="GO" id="GO:0061630">
    <property type="term" value="F:ubiquitin protein ligase activity"/>
    <property type="evidence" value="ECO:0007669"/>
    <property type="project" value="TreeGrafter"/>
</dbReference>
<keyword evidence="3" id="KW-0479">Metal-binding</keyword>
<evidence type="ECO:0000256" key="6">
    <source>
        <dbReference type="PROSITE-ProRule" id="PRU00175"/>
    </source>
</evidence>
<dbReference type="PANTHER" id="PTHR15898">
    <property type="entry name" value="BIFUNCTIONAL APOPTOSIS REGULATOR"/>
    <property type="match status" value="1"/>
</dbReference>
<dbReference type="PANTHER" id="PTHR15898:SF13">
    <property type="entry name" value="BIFUNCTIONAL APOPTOSIS REGULATOR"/>
    <property type="match status" value="1"/>
</dbReference>
<evidence type="ECO:0000256" key="4">
    <source>
        <dbReference type="ARBA" id="ARBA00022771"/>
    </source>
</evidence>
<name>A0AAE0F2R0_9CHLO</name>
<dbReference type="InterPro" id="IPR013083">
    <property type="entry name" value="Znf_RING/FYVE/PHD"/>
</dbReference>
<evidence type="ECO:0000259" key="7">
    <source>
        <dbReference type="PROSITE" id="PS50006"/>
    </source>
</evidence>
<dbReference type="SMART" id="SM00184">
    <property type="entry name" value="RING"/>
    <property type="match status" value="1"/>
</dbReference>
<gene>
    <name evidence="9" type="ORF">CYMTET_40918</name>
</gene>
<dbReference type="AlphaFoldDB" id="A0AAE0F2R0"/>
<dbReference type="PROSITE" id="PS50089">
    <property type="entry name" value="ZF_RING_2"/>
    <property type="match status" value="1"/>
</dbReference>
<dbReference type="Pfam" id="PF13920">
    <property type="entry name" value="zf-C3HC4_3"/>
    <property type="match status" value="1"/>
</dbReference>
<keyword evidence="4 6" id="KW-0863">Zinc-finger</keyword>
<proteinExistence type="inferred from homology"/>
<evidence type="ECO:0000256" key="5">
    <source>
        <dbReference type="ARBA" id="ARBA00022833"/>
    </source>
</evidence>
<dbReference type="Proteomes" id="UP001190700">
    <property type="component" value="Unassembled WGS sequence"/>
</dbReference>
<keyword evidence="10" id="KW-1185">Reference proteome</keyword>
<dbReference type="SUPFAM" id="SSF49879">
    <property type="entry name" value="SMAD/FHA domain"/>
    <property type="match status" value="1"/>
</dbReference>
<dbReference type="InterPro" id="IPR001841">
    <property type="entry name" value="Znf_RING"/>
</dbReference>
<protein>
    <recommendedName>
        <fullName evidence="2">E3 ubiquitin-protein ligase CHFR</fullName>
    </recommendedName>
</protein>
<dbReference type="SMART" id="SM00240">
    <property type="entry name" value="FHA"/>
    <property type="match status" value="1"/>
</dbReference>
<dbReference type="PROSITE" id="PS50006">
    <property type="entry name" value="FHA_DOMAIN"/>
    <property type="match status" value="1"/>
</dbReference>
<dbReference type="Pfam" id="PF00498">
    <property type="entry name" value="FHA"/>
    <property type="match status" value="1"/>
</dbReference>
<evidence type="ECO:0000313" key="10">
    <source>
        <dbReference type="Proteomes" id="UP001190700"/>
    </source>
</evidence>
<feature type="domain" description="RING-type" evidence="8">
    <location>
        <begin position="142"/>
        <end position="186"/>
    </location>
</feature>
<dbReference type="InterPro" id="IPR008984">
    <property type="entry name" value="SMAD_FHA_dom_sf"/>
</dbReference>
<evidence type="ECO:0000256" key="1">
    <source>
        <dbReference type="ARBA" id="ARBA00005797"/>
    </source>
</evidence>